<dbReference type="Proteomes" id="UP000255024">
    <property type="component" value="Unassembled WGS sequence"/>
</dbReference>
<evidence type="ECO:0000313" key="7">
    <source>
        <dbReference type="Proteomes" id="UP000255024"/>
    </source>
</evidence>
<dbReference type="AlphaFoldDB" id="A0A378RQZ9"/>
<dbReference type="InterPro" id="IPR002711">
    <property type="entry name" value="HNH"/>
</dbReference>
<organism evidence="6 7">
    <name type="scientific">Myroides odoratus</name>
    <name type="common">Flavobacterium odoratum</name>
    <dbReference type="NCBI Taxonomy" id="256"/>
    <lineage>
        <taxon>Bacteria</taxon>
        <taxon>Pseudomonadati</taxon>
        <taxon>Bacteroidota</taxon>
        <taxon>Flavobacteriia</taxon>
        <taxon>Flavobacteriales</taxon>
        <taxon>Flavobacteriaceae</taxon>
        <taxon>Myroides</taxon>
    </lineage>
</organism>
<keyword evidence="1" id="KW-0540">Nuclease</keyword>
<keyword evidence="2" id="KW-0378">Hydrolase</keyword>
<keyword evidence="6" id="KW-0255">Endonuclease</keyword>
<evidence type="ECO:0000313" key="6">
    <source>
        <dbReference type="EMBL" id="STZ28597.1"/>
    </source>
</evidence>
<dbReference type="GO" id="GO:0004519">
    <property type="term" value="F:endonuclease activity"/>
    <property type="evidence" value="ECO:0007669"/>
    <property type="project" value="UniProtKB-KW"/>
</dbReference>
<reference evidence="6 7" key="1">
    <citation type="submission" date="2018-06" db="EMBL/GenBank/DDBJ databases">
        <authorList>
            <consortium name="Pathogen Informatics"/>
            <person name="Doyle S."/>
        </authorList>
    </citation>
    <scope>NUCLEOTIDE SEQUENCE [LARGE SCALE GENOMIC DNA]</scope>
    <source>
        <strain evidence="6 7">NCTC11179</strain>
    </source>
</reference>
<dbReference type="EMBL" id="UGQL01000001">
    <property type="protein sequence ID" value="STZ28597.1"/>
    <property type="molecule type" value="Genomic_DNA"/>
</dbReference>
<dbReference type="RefSeq" id="WP_115091510.1">
    <property type="nucleotide sequence ID" value="NZ_CP068107.1"/>
</dbReference>
<gene>
    <name evidence="6" type="ORF">NCTC11179_02148</name>
</gene>
<evidence type="ECO:0000256" key="1">
    <source>
        <dbReference type="ARBA" id="ARBA00022722"/>
    </source>
</evidence>
<dbReference type="PANTHER" id="PTHR41286">
    <property type="entry name" value="HNH NUCLEASE YAJD-RELATED"/>
    <property type="match status" value="1"/>
</dbReference>
<dbReference type="SMART" id="SM00507">
    <property type="entry name" value="HNHc"/>
    <property type="match status" value="1"/>
</dbReference>
<evidence type="ECO:0000259" key="5">
    <source>
        <dbReference type="SMART" id="SM00507"/>
    </source>
</evidence>
<dbReference type="GO" id="GO:0005829">
    <property type="term" value="C:cytosol"/>
    <property type="evidence" value="ECO:0007669"/>
    <property type="project" value="TreeGrafter"/>
</dbReference>
<dbReference type="GO" id="GO:0016787">
    <property type="term" value="F:hydrolase activity"/>
    <property type="evidence" value="ECO:0007669"/>
    <property type="project" value="UniProtKB-KW"/>
</dbReference>
<dbReference type="InterPro" id="IPR003615">
    <property type="entry name" value="HNH_nuc"/>
</dbReference>
<dbReference type="GO" id="GO:0003676">
    <property type="term" value="F:nucleic acid binding"/>
    <property type="evidence" value="ECO:0007669"/>
    <property type="project" value="InterPro"/>
</dbReference>
<dbReference type="PANTHER" id="PTHR41286:SF1">
    <property type="entry name" value="HNH NUCLEASE YAJD-RELATED"/>
    <property type="match status" value="1"/>
</dbReference>
<evidence type="ECO:0000256" key="2">
    <source>
        <dbReference type="ARBA" id="ARBA00022801"/>
    </source>
</evidence>
<proteinExistence type="inferred from homology"/>
<evidence type="ECO:0000256" key="4">
    <source>
        <dbReference type="ARBA" id="ARBA00040194"/>
    </source>
</evidence>
<sequence length="103" mass="11886">MAKRIDSIKRPWVVERKPFERNVRSNSEFYNSREWRKLRRSFLDANPLCVQCECEGLVTPATVADHIQPINRGGERLSEDNLQPMCASCHNKKSARESHGDMG</sequence>
<keyword evidence="7" id="KW-1185">Reference proteome</keyword>
<protein>
    <recommendedName>
        <fullName evidence="4">Putative HNH nuclease YajD</fullName>
    </recommendedName>
</protein>
<dbReference type="GO" id="GO:0008270">
    <property type="term" value="F:zinc ion binding"/>
    <property type="evidence" value="ECO:0007669"/>
    <property type="project" value="InterPro"/>
</dbReference>
<comment type="similarity">
    <text evidence="3">Belongs to the HNH nuclease family.</text>
</comment>
<dbReference type="Gene3D" id="1.10.30.50">
    <property type="match status" value="1"/>
</dbReference>
<accession>A0A378RQZ9</accession>
<name>A0A378RQZ9_MYROD</name>
<evidence type="ECO:0000256" key="3">
    <source>
        <dbReference type="ARBA" id="ARBA00038412"/>
    </source>
</evidence>
<dbReference type="Pfam" id="PF01844">
    <property type="entry name" value="HNH"/>
    <property type="match status" value="1"/>
</dbReference>
<dbReference type="CDD" id="cd00085">
    <property type="entry name" value="HNHc"/>
    <property type="match status" value="1"/>
</dbReference>
<feature type="domain" description="HNH nuclease" evidence="5">
    <location>
        <begin position="37"/>
        <end position="91"/>
    </location>
</feature>